<name>A0A9W8LQP8_9FUNG</name>
<dbReference type="EMBL" id="JANBUO010002968">
    <property type="protein sequence ID" value="KAJ2793249.1"/>
    <property type="molecule type" value="Genomic_DNA"/>
</dbReference>
<accession>A0A9W8LQP8</accession>
<feature type="non-terminal residue" evidence="1">
    <location>
        <position position="1"/>
    </location>
</feature>
<dbReference type="OrthoDB" id="415358at2759"/>
<dbReference type="AlphaFoldDB" id="A0A9W8LQP8"/>
<reference evidence="1" key="1">
    <citation type="submission" date="2022-07" db="EMBL/GenBank/DDBJ databases">
        <title>Phylogenomic reconstructions and comparative analyses of Kickxellomycotina fungi.</title>
        <authorList>
            <person name="Reynolds N.K."/>
            <person name="Stajich J.E."/>
            <person name="Barry K."/>
            <person name="Grigoriev I.V."/>
            <person name="Crous P."/>
            <person name="Smith M.E."/>
        </authorList>
    </citation>
    <scope>NUCLEOTIDE SEQUENCE</scope>
    <source>
        <strain evidence="1">NRRL 1565</strain>
    </source>
</reference>
<sequence>QILPAAFEYRKFLAESAAALKTVDVVCEPEVEILQQLAPLVATLQKEYRVLVDVTAQIVADGETGEANAHAQAAYDQLVPVIARVRDAADALEATVADKFWPLPKYTELLLTI</sequence>
<evidence type="ECO:0008006" key="3">
    <source>
        <dbReference type="Google" id="ProtNLM"/>
    </source>
</evidence>
<dbReference type="PANTHER" id="PTHR42974:SF1">
    <property type="entry name" value="TYPE-3 GLUTAMINE SYNTHETASE"/>
    <property type="match status" value="1"/>
</dbReference>
<organism evidence="1 2">
    <name type="scientific">Coemansia guatemalensis</name>
    <dbReference type="NCBI Taxonomy" id="2761395"/>
    <lineage>
        <taxon>Eukaryota</taxon>
        <taxon>Fungi</taxon>
        <taxon>Fungi incertae sedis</taxon>
        <taxon>Zoopagomycota</taxon>
        <taxon>Kickxellomycotina</taxon>
        <taxon>Kickxellomycetes</taxon>
        <taxon>Kickxellales</taxon>
        <taxon>Kickxellaceae</taxon>
        <taxon>Coemansia</taxon>
    </lineage>
</organism>
<dbReference type="Proteomes" id="UP001140094">
    <property type="component" value="Unassembled WGS sequence"/>
</dbReference>
<keyword evidence="2" id="KW-1185">Reference proteome</keyword>
<dbReference type="PANTHER" id="PTHR42974">
    <property type="entry name" value="GLUTAMINE SYNTHETASE"/>
    <property type="match status" value="1"/>
</dbReference>
<dbReference type="InterPro" id="IPR052725">
    <property type="entry name" value="GS_Type-3"/>
</dbReference>
<protein>
    <recommendedName>
        <fullName evidence="3">Glutamine synthetase type III</fullName>
    </recommendedName>
</protein>
<evidence type="ECO:0000313" key="2">
    <source>
        <dbReference type="Proteomes" id="UP001140094"/>
    </source>
</evidence>
<evidence type="ECO:0000313" key="1">
    <source>
        <dbReference type="EMBL" id="KAJ2793249.1"/>
    </source>
</evidence>
<dbReference type="Gene3D" id="1.20.120.1560">
    <property type="match status" value="1"/>
</dbReference>
<proteinExistence type="predicted"/>
<gene>
    <name evidence="1" type="ORF">H4R20_006598</name>
</gene>
<comment type="caution">
    <text evidence="1">The sequence shown here is derived from an EMBL/GenBank/DDBJ whole genome shotgun (WGS) entry which is preliminary data.</text>
</comment>